<feature type="compositionally biased region" description="Basic and acidic residues" evidence="1">
    <location>
        <begin position="36"/>
        <end position="48"/>
    </location>
</feature>
<protein>
    <submittedName>
        <fullName evidence="2">Uncharacterized protein</fullName>
    </submittedName>
</protein>
<dbReference type="AlphaFoldDB" id="A0AA88BBC9"/>
<accession>A0AA88BBC9</accession>
<sequence length="104" mass="11213">MQRRRAAVPGDAARRPPAASQAVFQPWARPQPALHPDGREAPQRRREPGLASESGLQLAGRPDVRAPASGCQLVPAWQPELVPLRPAERRGALGSQSAWAWVSA</sequence>
<comment type="caution">
    <text evidence="2">The sequence shown here is derived from an EMBL/GenBank/DDBJ whole genome shotgun (WGS) entry which is preliminary data.</text>
</comment>
<gene>
    <name evidence="2" type="ORF">GCM10010987_59570</name>
</gene>
<feature type="region of interest" description="Disordered" evidence="1">
    <location>
        <begin position="1"/>
        <end position="65"/>
    </location>
</feature>
<proteinExistence type="predicted"/>
<dbReference type="Proteomes" id="UP000625079">
    <property type="component" value="Unassembled WGS sequence"/>
</dbReference>
<reference evidence="2" key="1">
    <citation type="journal article" date="2014" name="Int. J. Syst. Evol. Microbiol.">
        <title>Complete genome sequence of Corynebacterium casei LMG S-19264T (=DSM 44701T), isolated from a smear-ripened cheese.</title>
        <authorList>
            <consortium name="US DOE Joint Genome Institute (JGI-PGF)"/>
            <person name="Walter F."/>
            <person name="Albersmeier A."/>
            <person name="Kalinowski J."/>
            <person name="Ruckert C."/>
        </authorList>
    </citation>
    <scope>NUCLEOTIDE SEQUENCE</scope>
    <source>
        <strain evidence="2">CGMCC 1.15034</strain>
    </source>
</reference>
<dbReference type="EMBL" id="BMHC01000017">
    <property type="protein sequence ID" value="GGI30462.1"/>
    <property type="molecule type" value="Genomic_DNA"/>
</dbReference>
<name>A0AA88BBC9_9BRAD</name>
<reference evidence="2" key="2">
    <citation type="submission" date="2022-12" db="EMBL/GenBank/DDBJ databases">
        <authorList>
            <person name="Sun Q."/>
            <person name="Zhou Y."/>
        </authorList>
    </citation>
    <scope>NUCLEOTIDE SEQUENCE</scope>
    <source>
        <strain evidence="2">CGMCC 1.15034</strain>
    </source>
</reference>
<evidence type="ECO:0000313" key="2">
    <source>
        <dbReference type="EMBL" id="GGI30462.1"/>
    </source>
</evidence>
<evidence type="ECO:0000313" key="3">
    <source>
        <dbReference type="Proteomes" id="UP000625079"/>
    </source>
</evidence>
<organism evidence="2 3">
    <name type="scientific">Bradyrhizobium guangdongense</name>
    <dbReference type="NCBI Taxonomy" id="1325090"/>
    <lineage>
        <taxon>Bacteria</taxon>
        <taxon>Pseudomonadati</taxon>
        <taxon>Pseudomonadota</taxon>
        <taxon>Alphaproteobacteria</taxon>
        <taxon>Hyphomicrobiales</taxon>
        <taxon>Nitrobacteraceae</taxon>
        <taxon>Bradyrhizobium</taxon>
    </lineage>
</organism>
<evidence type="ECO:0000256" key="1">
    <source>
        <dbReference type="SAM" id="MobiDB-lite"/>
    </source>
</evidence>